<organism evidence="1 2">
    <name type="scientific">Candidatus Electronema aureum</name>
    <dbReference type="NCBI Taxonomy" id="2005002"/>
    <lineage>
        <taxon>Bacteria</taxon>
        <taxon>Pseudomonadati</taxon>
        <taxon>Thermodesulfobacteriota</taxon>
        <taxon>Desulfobulbia</taxon>
        <taxon>Desulfobulbales</taxon>
        <taxon>Desulfobulbaceae</taxon>
        <taxon>Candidatus Electronema</taxon>
    </lineage>
</organism>
<dbReference type="InterPro" id="IPR018841">
    <property type="entry name" value="DUF2442"/>
</dbReference>
<dbReference type="Gene3D" id="3.30.2020.40">
    <property type="entry name" value="Uncharacterised protein PF10387, DUF2442"/>
    <property type="match status" value="1"/>
</dbReference>
<dbReference type="AlphaFoldDB" id="A0A521FZI9"/>
<name>A0A521FZI9_9BACT</name>
<dbReference type="EMBL" id="NQJD01000037">
    <property type="protein sequence ID" value="TAA74165.1"/>
    <property type="molecule type" value="Genomic_DNA"/>
</dbReference>
<keyword evidence="2" id="KW-1185">Reference proteome</keyword>
<gene>
    <name evidence="1" type="ORF">CDV28_13718</name>
</gene>
<reference evidence="1" key="1">
    <citation type="submission" date="2017-07" db="EMBL/GenBank/DDBJ databases">
        <title>The cable genome - Insights into the physiology and evolution of filamentous bacteria capable of sulfide oxidation via long distance electron transfer.</title>
        <authorList>
            <person name="Thorup C."/>
            <person name="Bjerg J.T."/>
            <person name="Schreiber L."/>
            <person name="Nielsen L.P."/>
            <person name="Kjeldsen K.U."/>
            <person name="Boesen T."/>
            <person name="Boggild A."/>
            <person name="Meysman F."/>
            <person name="Geelhoed J."/>
            <person name="Schramm A."/>
        </authorList>
    </citation>
    <scope>NUCLEOTIDE SEQUENCE [LARGE SCALE GENOMIC DNA]</scope>
    <source>
        <strain evidence="1">GS</strain>
    </source>
</reference>
<sequence>MKKLHEIGLLKFADGLLDIEIDGRMKTFRLETVSPLLANASELERMTYDISPSGYGIHWPLLDEDISIDSLLGIVHRPERDAAEAGMMGEALR</sequence>
<dbReference type="Proteomes" id="UP000316238">
    <property type="component" value="Unassembled WGS sequence"/>
</dbReference>
<accession>A0A521FZI9</accession>
<evidence type="ECO:0000313" key="2">
    <source>
        <dbReference type="Proteomes" id="UP000316238"/>
    </source>
</evidence>
<protein>
    <recommendedName>
        <fullName evidence="3">DUF2442 domain-containing protein</fullName>
    </recommendedName>
</protein>
<evidence type="ECO:0000313" key="1">
    <source>
        <dbReference type="EMBL" id="TAA74165.1"/>
    </source>
</evidence>
<comment type="caution">
    <text evidence="1">The sequence shown here is derived from an EMBL/GenBank/DDBJ whole genome shotgun (WGS) entry which is preliminary data.</text>
</comment>
<dbReference type="Pfam" id="PF10387">
    <property type="entry name" value="DUF2442"/>
    <property type="match status" value="1"/>
</dbReference>
<proteinExistence type="predicted"/>
<evidence type="ECO:0008006" key="3">
    <source>
        <dbReference type="Google" id="ProtNLM"/>
    </source>
</evidence>